<dbReference type="PANTHER" id="PTHR46236:SF35">
    <property type="entry name" value="MATH DOMAIN-CONTAINING PROTEIN"/>
    <property type="match status" value="1"/>
</dbReference>
<dbReference type="PANTHER" id="PTHR46236">
    <property type="entry name" value="TRAF-LIKE SUPERFAMILY PROTEIN"/>
    <property type="match status" value="1"/>
</dbReference>
<dbReference type="PROSITE" id="PS50144">
    <property type="entry name" value="MATH"/>
    <property type="match status" value="1"/>
</dbReference>
<dbReference type="CDD" id="cd00121">
    <property type="entry name" value="MATH"/>
    <property type="match status" value="1"/>
</dbReference>
<evidence type="ECO:0000256" key="2">
    <source>
        <dbReference type="SAM" id="MobiDB-lite"/>
    </source>
</evidence>
<dbReference type="Proteomes" id="UP000197138">
    <property type="component" value="Unassembled WGS sequence"/>
</dbReference>
<dbReference type="Pfam" id="PF22486">
    <property type="entry name" value="MATH_2"/>
    <property type="match status" value="1"/>
</dbReference>
<organism evidence="4 5">
    <name type="scientific">Punica granatum</name>
    <name type="common">Pomegranate</name>
    <dbReference type="NCBI Taxonomy" id="22663"/>
    <lineage>
        <taxon>Eukaryota</taxon>
        <taxon>Viridiplantae</taxon>
        <taxon>Streptophyta</taxon>
        <taxon>Embryophyta</taxon>
        <taxon>Tracheophyta</taxon>
        <taxon>Spermatophyta</taxon>
        <taxon>Magnoliopsida</taxon>
        <taxon>eudicotyledons</taxon>
        <taxon>Gunneridae</taxon>
        <taxon>Pentapetalae</taxon>
        <taxon>rosids</taxon>
        <taxon>malvids</taxon>
        <taxon>Myrtales</taxon>
        <taxon>Lythraceae</taxon>
        <taxon>Punica</taxon>
    </lineage>
</organism>
<sequence length="172" mass="18943">MAGAQLPSGKYTCRISSFFKVKNERIWSSEEFTVGCCKWGRQIRIYPKGDDTARSHLHIYLVVAGAAALPEEWWRDAKFVLTVDQHSGVGSTANGLCPLFPCAVSFSNFATQTPHLGEGSASDTQSTELDSETPSSDDIEKAKHSLKDCFSDLFKLNTRDRLSSALLILNHA</sequence>
<comment type="caution">
    <text evidence="4">The sequence shown here is derived from an EMBL/GenBank/DDBJ whole genome shotgun (WGS) entry which is preliminary data.</text>
</comment>
<name>A0A218XPX3_PUNGR</name>
<evidence type="ECO:0000313" key="5">
    <source>
        <dbReference type="Proteomes" id="UP000197138"/>
    </source>
</evidence>
<feature type="domain" description="MATH" evidence="3">
    <location>
        <begin position="8"/>
        <end position="172"/>
    </location>
</feature>
<evidence type="ECO:0000256" key="1">
    <source>
        <dbReference type="ARBA" id="ARBA00023054"/>
    </source>
</evidence>
<dbReference type="InterPro" id="IPR008974">
    <property type="entry name" value="TRAF-like"/>
</dbReference>
<protein>
    <recommendedName>
        <fullName evidence="3">MATH domain-containing protein</fullName>
    </recommendedName>
</protein>
<dbReference type="AlphaFoldDB" id="A0A218XPX3"/>
<feature type="region of interest" description="Disordered" evidence="2">
    <location>
        <begin position="116"/>
        <end position="140"/>
    </location>
</feature>
<reference evidence="5" key="1">
    <citation type="journal article" date="2017" name="Plant J.">
        <title>The pomegranate (Punica granatum L.) genome and the genomics of punicalagin biosynthesis.</title>
        <authorList>
            <person name="Qin G."/>
            <person name="Xu C."/>
            <person name="Ming R."/>
            <person name="Tang H."/>
            <person name="Guyot R."/>
            <person name="Kramer E.M."/>
            <person name="Hu Y."/>
            <person name="Yi X."/>
            <person name="Qi Y."/>
            <person name="Xu X."/>
            <person name="Gao Z."/>
            <person name="Pan H."/>
            <person name="Jian J."/>
            <person name="Tian Y."/>
            <person name="Yue Z."/>
            <person name="Xu Y."/>
        </authorList>
    </citation>
    <scope>NUCLEOTIDE SEQUENCE [LARGE SCALE GENOMIC DNA]</scope>
    <source>
        <strain evidence="5">cv. Dabenzi</strain>
    </source>
</reference>
<evidence type="ECO:0000259" key="3">
    <source>
        <dbReference type="PROSITE" id="PS50144"/>
    </source>
</evidence>
<evidence type="ECO:0000313" key="4">
    <source>
        <dbReference type="EMBL" id="OWM86838.1"/>
    </source>
</evidence>
<dbReference type="SUPFAM" id="SSF49599">
    <property type="entry name" value="TRAF domain-like"/>
    <property type="match status" value="1"/>
</dbReference>
<accession>A0A218XPX3</accession>
<dbReference type="InterPro" id="IPR050804">
    <property type="entry name" value="MCC"/>
</dbReference>
<proteinExistence type="predicted"/>
<dbReference type="InterPro" id="IPR002083">
    <property type="entry name" value="MATH/TRAF_dom"/>
</dbReference>
<dbReference type="Gene3D" id="2.60.210.10">
    <property type="entry name" value="Apoptosis, Tumor Necrosis Factor Receptor Associated Protein 2, Chain A"/>
    <property type="match status" value="1"/>
</dbReference>
<keyword evidence="1" id="KW-0175">Coiled coil</keyword>
<gene>
    <name evidence="4" type="ORF">CDL15_Pgr015874</name>
</gene>
<dbReference type="EMBL" id="MTKT01001080">
    <property type="protein sequence ID" value="OWM86838.1"/>
    <property type="molecule type" value="Genomic_DNA"/>
</dbReference>